<name>A0A6M0PC11_9BACI</name>
<dbReference type="GO" id="GO:0008168">
    <property type="term" value="F:methyltransferase activity"/>
    <property type="evidence" value="ECO:0007669"/>
    <property type="project" value="UniProtKB-KW"/>
</dbReference>
<keyword evidence="1" id="KW-0808">Transferase</keyword>
<dbReference type="PANTHER" id="PTHR35276">
    <property type="entry name" value="S-ADENOSYL-L-METHIONINE-DEPENDENT METHYLTRANSFERASES SUPERFAMILY PROTEIN"/>
    <property type="match status" value="1"/>
</dbReference>
<dbReference type="GO" id="GO:0032259">
    <property type="term" value="P:methylation"/>
    <property type="evidence" value="ECO:0007669"/>
    <property type="project" value="UniProtKB-KW"/>
</dbReference>
<evidence type="ECO:0000313" key="2">
    <source>
        <dbReference type="Proteomes" id="UP000476934"/>
    </source>
</evidence>
<dbReference type="InterPro" id="IPR029063">
    <property type="entry name" value="SAM-dependent_MTases_sf"/>
</dbReference>
<keyword evidence="1" id="KW-0489">Methyltransferase</keyword>
<reference evidence="1 2" key="1">
    <citation type="submission" date="2020-03" db="EMBL/GenBank/DDBJ databases">
        <title>Bacillus aquiflavi sp. nov., isolated from yellow water of strong flavor Chinese baijiu in Yibin region of China.</title>
        <authorList>
            <person name="Xie J."/>
        </authorList>
    </citation>
    <scope>NUCLEOTIDE SEQUENCE [LARGE SCALE GENOMIC DNA]</scope>
    <source>
        <strain evidence="1 2">Gsoil 114</strain>
    </source>
</reference>
<dbReference type="InterPro" id="IPR010719">
    <property type="entry name" value="MnmM_MeTrfase"/>
</dbReference>
<accession>A0A6M0PC11</accession>
<dbReference type="EMBL" id="JAAIWK010000024">
    <property type="protein sequence ID" value="NEY21008.1"/>
    <property type="molecule type" value="Genomic_DNA"/>
</dbReference>
<dbReference type="PANTHER" id="PTHR35276:SF1">
    <property type="entry name" value="TRNA (MNM(5)S(2)U34)-METHYLTRANSFERASE, CHLOROPLASTIC"/>
    <property type="match status" value="1"/>
</dbReference>
<proteinExistence type="predicted"/>
<evidence type="ECO:0000313" key="1">
    <source>
        <dbReference type="EMBL" id="NEY21008.1"/>
    </source>
</evidence>
<dbReference type="Pfam" id="PF06962">
    <property type="entry name" value="rRNA_methylase"/>
    <property type="match status" value="1"/>
</dbReference>
<dbReference type="RefSeq" id="WP_025729954.1">
    <property type="nucleotide sequence ID" value="NZ_JAAIWK010000024.1"/>
</dbReference>
<sequence length="191" mass="21186">MNMQPILSFAHSLINKAVSEGDSVIDATVGNGHDTVFLAKLVGESGHVFGFDVQETAIQNTTKRLQAEKVDHRVTLFHKGHETILDSIPETAHSTITGAIFNLGYLPHSDKNITTKPNTTIMAIEQILQMMQAGGIIVLVVYHGHEEGVIEKEQVLEYVQHLDQQVAHVLQYGFINQKNNPPFVIAIEKRK</sequence>
<gene>
    <name evidence="1" type="ORF">G4D61_13710</name>
</gene>
<protein>
    <submittedName>
        <fullName evidence="1">Methyltransferase domain-containing protein</fullName>
    </submittedName>
</protein>
<dbReference type="Gene3D" id="3.40.50.150">
    <property type="entry name" value="Vaccinia Virus protein VP39"/>
    <property type="match status" value="1"/>
</dbReference>
<dbReference type="AlphaFoldDB" id="A0A6M0PC11"/>
<comment type="caution">
    <text evidence="1">The sequence shown here is derived from an EMBL/GenBank/DDBJ whole genome shotgun (WGS) entry which is preliminary data.</text>
</comment>
<dbReference type="SUPFAM" id="SSF53335">
    <property type="entry name" value="S-adenosyl-L-methionine-dependent methyltransferases"/>
    <property type="match status" value="1"/>
</dbReference>
<organism evidence="1 2">
    <name type="scientific">Heyndrickxia ginsengihumi</name>
    <dbReference type="NCBI Taxonomy" id="363870"/>
    <lineage>
        <taxon>Bacteria</taxon>
        <taxon>Bacillati</taxon>
        <taxon>Bacillota</taxon>
        <taxon>Bacilli</taxon>
        <taxon>Bacillales</taxon>
        <taxon>Bacillaceae</taxon>
        <taxon>Heyndrickxia</taxon>
    </lineage>
</organism>
<keyword evidence="2" id="KW-1185">Reference proteome</keyword>
<dbReference type="CDD" id="cd02440">
    <property type="entry name" value="AdoMet_MTases"/>
    <property type="match status" value="1"/>
</dbReference>
<dbReference type="Proteomes" id="UP000476934">
    <property type="component" value="Unassembled WGS sequence"/>
</dbReference>